<evidence type="ECO:0000256" key="1">
    <source>
        <dbReference type="SAM" id="MobiDB-lite"/>
    </source>
</evidence>
<dbReference type="Proteomes" id="UP000597762">
    <property type="component" value="Unassembled WGS sequence"/>
</dbReference>
<dbReference type="OrthoDB" id="6334211at2759"/>
<dbReference type="PANTHER" id="PTHR15505:SF4">
    <property type="entry name" value="RIIA DOMAIN-CONTAINING PROTEIN 1"/>
    <property type="match status" value="1"/>
</dbReference>
<dbReference type="InterPro" id="IPR048777">
    <property type="entry name" value="CATIP_N"/>
</dbReference>
<gene>
    <name evidence="3" type="ORF">SPHA_70855</name>
</gene>
<dbReference type="AlphaFoldDB" id="A0A812EE10"/>
<keyword evidence="4" id="KW-1185">Reference proteome</keyword>
<organism evidence="3 4">
    <name type="scientific">Acanthosepion pharaonis</name>
    <name type="common">Pharaoh cuttlefish</name>
    <name type="synonym">Sepia pharaonis</name>
    <dbReference type="NCBI Taxonomy" id="158019"/>
    <lineage>
        <taxon>Eukaryota</taxon>
        <taxon>Metazoa</taxon>
        <taxon>Spiralia</taxon>
        <taxon>Lophotrochozoa</taxon>
        <taxon>Mollusca</taxon>
        <taxon>Cephalopoda</taxon>
        <taxon>Coleoidea</taxon>
        <taxon>Decapodiformes</taxon>
        <taxon>Sepiida</taxon>
        <taxon>Sepiina</taxon>
        <taxon>Sepiidae</taxon>
        <taxon>Acanthosepion</taxon>
    </lineage>
</organism>
<proteinExistence type="predicted"/>
<evidence type="ECO:0000313" key="4">
    <source>
        <dbReference type="Proteomes" id="UP000597762"/>
    </source>
</evidence>
<comment type="caution">
    <text evidence="3">The sequence shown here is derived from an EMBL/GenBank/DDBJ whole genome shotgun (WGS) entry which is preliminary data.</text>
</comment>
<evidence type="ECO:0000259" key="2">
    <source>
        <dbReference type="Pfam" id="PF21772"/>
    </source>
</evidence>
<evidence type="ECO:0000313" key="3">
    <source>
        <dbReference type="EMBL" id="CAE1320631.1"/>
    </source>
</evidence>
<accession>A0A812EE10</accession>
<dbReference type="PANTHER" id="PTHR15505">
    <property type="entry name" value="RIIA DOMAIN-CONTAINING PROTEIN 1"/>
    <property type="match status" value="1"/>
</dbReference>
<reference evidence="3" key="1">
    <citation type="submission" date="2021-01" db="EMBL/GenBank/DDBJ databases">
        <authorList>
            <person name="Li R."/>
            <person name="Bekaert M."/>
        </authorList>
    </citation>
    <scope>NUCLEOTIDE SEQUENCE</scope>
    <source>
        <strain evidence="3">Farmed</strain>
    </source>
</reference>
<dbReference type="Pfam" id="PF21772">
    <property type="entry name" value="CATIP_N"/>
    <property type="match status" value="1"/>
</dbReference>
<feature type="region of interest" description="Disordered" evidence="1">
    <location>
        <begin position="36"/>
        <end position="75"/>
    </location>
</feature>
<protein>
    <recommendedName>
        <fullName evidence="2">Ciliogenesis-associated TTC17-interacting protein N-terminal domain-containing protein</fullName>
    </recommendedName>
</protein>
<sequence>MLPKCEQIYAIEICQKTQRLSKKKKHLPRFSFKELKSESERMSYHKNPSNSEITSLSNKLSKRQSGKEASDKDSVSPIPLDRKTLFVLKNDRYIYTKILTNGNEVSRFRKAWLISDVPTLILEGANILLVRALIYRKHIPASFVVASIDSDGNLCNSDYSDLGASVKEICNEFVPVIGLQRSIYSKDNSISWRYFLTAEGFLLVRQQVGSPVIMKVAQIPLKYSDKGDKKDDISETMFKKRPLEWEKDMELKSKFTDKKGTYMNNFSVYLGHKPEEDIDSAFQLYLQKRPDLEKLIFEFMQHLLLNKPDDVFVCAAHFFSSKPT</sequence>
<feature type="domain" description="Ciliogenesis-associated TTC17-interacting protein N-terminal" evidence="2">
    <location>
        <begin position="78"/>
        <end position="211"/>
    </location>
</feature>
<feature type="compositionally biased region" description="Polar residues" evidence="1">
    <location>
        <begin position="46"/>
        <end position="59"/>
    </location>
</feature>
<dbReference type="EMBL" id="CAHIKZ030005188">
    <property type="protein sequence ID" value="CAE1320631.1"/>
    <property type="molecule type" value="Genomic_DNA"/>
</dbReference>
<name>A0A812EE10_ACAPH</name>
<feature type="compositionally biased region" description="Basic and acidic residues" evidence="1">
    <location>
        <begin position="65"/>
        <end position="75"/>
    </location>
</feature>